<protein>
    <recommendedName>
        <fullName evidence="4">Terminase</fullName>
    </recommendedName>
</protein>
<proteinExistence type="predicted"/>
<reference evidence="2 3" key="1">
    <citation type="submission" date="2020-08" db="EMBL/GenBank/DDBJ databases">
        <title>Genome sequence of Phycicoccus endophyticus JCM 31784T.</title>
        <authorList>
            <person name="Hyun D.-W."/>
            <person name="Bae J.-W."/>
        </authorList>
    </citation>
    <scope>NUCLEOTIDE SEQUENCE [LARGE SCALE GENOMIC DNA]</scope>
    <source>
        <strain evidence="2 3">JCM 31784</strain>
    </source>
</reference>
<accession>A0A7G9R3H6</accession>
<dbReference type="EMBL" id="CP060712">
    <property type="protein sequence ID" value="QNN50151.1"/>
    <property type="molecule type" value="Genomic_DNA"/>
</dbReference>
<dbReference type="Pfam" id="PF03237">
    <property type="entry name" value="Terminase_6N"/>
    <property type="match status" value="1"/>
</dbReference>
<dbReference type="Gene3D" id="3.40.50.300">
    <property type="entry name" value="P-loop containing nucleotide triphosphate hydrolases"/>
    <property type="match status" value="1"/>
</dbReference>
<evidence type="ECO:0000313" key="2">
    <source>
        <dbReference type="EMBL" id="QNN50151.1"/>
    </source>
</evidence>
<organism evidence="2 3">
    <name type="scientific">Phycicoccus endophyticus</name>
    <dbReference type="NCBI Taxonomy" id="1690220"/>
    <lineage>
        <taxon>Bacteria</taxon>
        <taxon>Bacillati</taxon>
        <taxon>Actinomycetota</taxon>
        <taxon>Actinomycetes</taxon>
        <taxon>Micrococcales</taxon>
        <taxon>Intrasporangiaceae</taxon>
        <taxon>Phycicoccus</taxon>
    </lineage>
</organism>
<name>A0A7G9R3H6_9MICO</name>
<gene>
    <name evidence="2" type="ORF">H9L10_03585</name>
</gene>
<feature type="compositionally biased region" description="Low complexity" evidence="1">
    <location>
        <begin position="1"/>
        <end position="21"/>
    </location>
</feature>
<sequence>MRKTATTKAGGAGSTSSPAPADLVLPRIGTPRNPKRETWGGHAGAVARRIGKPLMPWQQHAADVALEIDPKTGGLFYKEVIITVPRQSGKTTLILVLFVLRCILFAKAFGPQTCTYIAQSGKMARRKLEREFAPILRRARTLAEVPQDSRARPKRQNEWKLSMNNNGEHIAFGTGSYLQIDPPTEDASHGDVLDMPVIDEAFSQGDDLVEQAVDAATITRASSQTYVISTVGNARSTFLAGKVTAGRKAAKQKKSRTCYLEWSVPDDADFRDPDVWAQYLPALGHTITKADLLARLDKAERGGREVDDGFGSGIDGFRRGYLNQWVDWPKAKGGDGPISTTRWSELTDGESMATDESLTLGVDAPMDRRSVCFSVSGRRPDGLRHGAIRYWVPTPDLGKVVEIGKMLAEGHGVPLHFPPKSPALAWRADFERAGVDVVEVKAAAFVEAQQTIEQAITDGTFRHRGQPEMVKAVEGLAARVAGDTAPWSRRSSSANTAPLFALAAALAGEGERTSTRSAYEDHDPMFV</sequence>
<evidence type="ECO:0000256" key="1">
    <source>
        <dbReference type="SAM" id="MobiDB-lite"/>
    </source>
</evidence>
<evidence type="ECO:0008006" key="4">
    <source>
        <dbReference type="Google" id="ProtNLM"/>
    </source>
</evidence>
<dbReference type="InterPro" id="IPR027417">
    <property type="entry name" value="P-loop_NTPase"/>
</dbReference>
<keyword evidence="3" id="KW-1185">Reference proteome</keyword>
<feature type="region of interest" description="Disordered" evidence="1">
    <location>
        <begin position="1"/>
        <end position="41"/>
    </location>
</feature>
<evidence type="ECO:0000313" key="3">
    <source>
        <dbReference type="Proteomes" id="UP000515976"/>
    </source>
</evidence>
<dbReference type="RefSeq" id="WP_166102345.1">
    <property type="nucleotide sequence ID" value="NZ_BMMY01000002.1"/>
</dbReference>
<dbReference type="KEGG" id="pei:H9L10_03585"/>
<dbReference type="Proteomes" id="UP000515976">
    <property type="component" value="Chromosome"/>
</dbReference>
<dbReference type="AlphaFoldDB" id="A0A7G9R3H6"/>